<dbReference type="InterPro" id="IPR051536">
    <property type="entry name" value="UDG_Type-4/5"/>
</dbReference>
<gene>
    <name evidence="9" type="ORF">FRZ32_11545</name>
</gene>
<dbReference type="GO" id="GO:0046872">
    <property type="term" value="F:metal ion binding"/>
    <property type="evidence" value="ECO:0007669"/>
    <property type="project" value="UniProtKB-KW"/>
</dbReference>
<evidence type="ECO:0000256" key="4">
    <source>
        <dbReference type="ARBA" id="ARBA00022801"/>
    </source>
</evidence>
<feature type="domain" description="Uracil-DNA glycosylase-like" evidence="8">
    <location>
        <begin position="82"/>
        <end position="223"/>
    </location>
</feature>
<dbReference type="PANTHER" id="PTHR33693">
    <property type="entry name" value="TYPE-5 URACIL-DNA GLYCOSYLASE"/>
    <property type="match status" value="1"/>
</dbReference>
<dbReference type="Pfam" id="PF03167">
    <property type="entry name" value="UDG"/>
    <property type="match status" value="1"/>
</dbReference>
<dbReference type="AlphaFoldDB" id="A0A5C6TV06"/>
<dbReference type="InterPro" id="IPR036895">
    <property type="entry name" value="Uracil-DNA_glycosylase-like_sf"/>
</dbReference>
<reference evidence="9 10" key="1">
    <citation type="journal article" date="2015" name="J. Microbiol.">
        <title>Sphingosinicella ginsenosidimutans sp. nov., with ginsenoside converting activity.</title>
        <authorList>
            <person name="Kim J.K."/>
            <person name="Kang M.S."/>
            <person name="Park S.C."/>
            <person name="Kim K.M."/>
            <person name="Choi K."/>
            <person name="Yoon M.H."/>
            <person name="Im W.T."/>
        </authorList>
    </citation>
    <scope>NUCLEOTIDE SEQUENCE [LARGE SCALE GENOMIC DNA]</scope>
    <source>
        <strain evidence="9 10">BS-11</strain>
    </source>
</reference>
<keyword evidence="5" id="KW-0408">Iron</keyword>
<sequence>MSGDWATSALGWWHDAGVDTIVAEAPRNWLKPASAAPTATASDLPDAAVQSGLPDDLAAFRLWLAESPDLPLAAPTARRFAPEGDPTADLMIMVSMPGRAGLVDGDEGALLDRMLKAIGYARDSVYLAPLSPIRTPTGRLNADDLKMLGPIARHHVALVKPKALLLFGDACAQALVGAPVSGARGRWHEVETPAGPIRAIATIRPEDMDRTPGLKKLAWEDLQMLMEGLKA</sequence>
<dbReference type="OrthoDB" id="5290748at2"/>
<evidence type="ECO:0000256" key="1">
    <source>
        <dbReference type="ARBA" id="ARBA00022485"/>
    </source>
</evidence>
<organism evidence="9 10">
    <name type="scientific">Allosphingosinicella ginsenosidimutans</name>
    <dbReference type="NCBI Taxonomy" id="1176539"/>
    <lineage>
        <taxon>Bacteria</taxon>
        <taxon>Pseudomonadati</taxon>
        <taxon>Pseudomonadota</taxon>
        <taxon>Alphaproteobacteria</taxon>
        <taxon>Sphingomonadales</taxon>
        <taxon>Sphingomonadaceae</taxon>
        <taxon>Allosphingosinicella</taxon>
    </lineage>
</organism>
<dbReference type="PANTHER" id="PTHR33693:SF1">
    <property type="entry name" value="TYPE-4 URACIL-DNA GLYCOSYLASE"/>
    <property type="match status" value="1"/>
</dbReference>
<dbReference type="Gene3D" id="3.40.470.10">
    <property type="entry name" value="Uracil-DNA glycosylase-like domain"/>
    <property type="match status" value="1"/>
</dbReference>
<dbReference type="Proteomes" id="UP000321249">
    <property type="component" value="Unassembled WGS sequence"/>
</dbReference>
<evidence type="ECO:0000256" key="5">
    <source>
        <dbReference type="ARBA" id="ARBA00023004"/>
    </source>
</evidence>
<protein>
    <submittedName>
        <fullName evidence="9">Uracil-DNA glycosylase</fullName>
    </submittedName>
</protein>
<keyword evidence="4" id="KW-0378">Hydrolase</keyword>
<evidence type="ECO:0000256" key="3">
    <source>
        <dbReference type="ARBA" id="ARBA00022763"/>
    </source>
</evidence>
<keyword evidence="1" id="KW-0004">4Fe-4S</keyword>
<dbReference type="GO" id="GO:0051539">
    <property type="term" value="F:4 iron, 4 sulfur cluster binding"/>
    <property type="evidence" value="ECO:0007669"/>
    <property type="project" value="UniProtKB-KW"/>
</dbReference>
<evidence type="ECO:0000313" key="9">
    <source>
        <dbReference type="EMBL" id="TXC64232.1"/>
    </source>
</evidence>
<keyword evidence="10" id="KW-1185">Reference proteome</keyword>
<dbReference type="SUPFAM" id="SSF52141">
    <property type="entry name" value="Uracil-DNA glycosylase-like"/>
    <property type="match status" value="1"/>
</dbReference>
<evidence type="ECO:0000259" key="8">
    <source>
        <dbReference type="Pfam" id="PF03167"/>
    </source>
</evidence>
<dbReference type="RefSeq" id="WP_147043639.1">
    <property type="nucleotide sequence ID" value="NZ_BAABIR010000001.1"/>
</dbReference>
<dbReference type="GO" id="GO:0006281">
    <property type="term" value="P:DNA repair"/>
    <property type="evidence" value="ECO:0007669"/>
    <property type="project" value="UniProtKB-KW"/>
</dbReference>
<keyword evidence="2" id="KW-0479">Metal-binding</keyword>
<keyword evidence="6" id="KW-0411">Iron-sulfur</keyword>
<dbReference type="EMBL" id="VOQQ01000001">
    <property type="protein sequence ID" value="TXC64232.1"/>
    <property type="molecule type" value="Genomic_DNA"/>
</dbReference>
<proteinExistence type="predicted"/>
<comment type="caution">
    <text evidence="9">The sequence shown here is derived from an EMBL/GenBank/DDBJ whole genome shotgun (WGS) entry which is preliminary data.</text>
</comment>
<evidence type="ECO:0000313" key="10">
    <source>
        <dbReference type="Proteomes" id="UP000321249"/>
    </source>
</evidence>
<name>A0A5C6TV06_9SPHN</name>
<keyword evidence="3" id="KW-0227">DNA damage</keyword>
<keyword evidence="7" id="KW-0234">DNA repair</keyword>
<dbReference type="GO" id="GO:0097506">
    <property type="term" value="F:deaminated base DNA N-glycosylase activity"/>
    <property type="evidence" value="ECO:0007669"/>
    <property type="project" value="UniProtKB-ARBA"/>
</dbReference>
<evidence type="ECO:0000256" key="6">
    <source>
        <dbReference type="ARBA" id="ARBA00023014"/>
    </source>
</evidence>
<accession>A0A5C6TV06</accession>
<evidence type="ECO:0000256" key="2">
    <source>
        <dbReference type="ARBA" id="ARBA00022723"/>
    </source>
</evidence>
<evidence type="ECO:0000256" key="7">
    <source>
        <dbReference type="ARBA" id="ARBA00023204"/>
    </source>
</evidence>
<dbReference type="InterPro" id="IPR005122">
    <property type="entry name" value="Uracil-DNA_glycosylase-like"/>
</dbReference>